<feature type="compositionally biased region" description="Basic and acidic residues" evidence="10">
    <location>
        <begin position="166"/>
        <end position="183"/>
    </location>
</feature>
<feature type="region of interest" description="Disordered" evidence="10">
    <location>
        <begin position="44"/>
        <end position="228"/>
    </location>
</feature>
<dbReference type="SUPFAM" id="SSF74653">
    <property type="entry name" value="TolA/TonB C-terminal domain"/>
    <property type="match status" value="1"/>
</dbReference>
<evidence type="ECO:0000256" key="9">
    <source>
        <dbReference type="ARBA" id="ARBA00023136"/>
    </source>
</evidence>
<keyword evidence="9" id="KW-0472">Membrane</keyword>
<keyword evidence="3" id="KW-0813">Transport</keyword>
<comment type="subcellular location">
    <subcellularLocation>
        <location evidence="1">Cell inner membrane</location>
        <topology evidence="1">Single-pass membrane protein</topology>
        <orientation evidence="1">Periplasmic side</orientation>
    </subcellularLocation>
</comment>
<evidence type="ECO:0000256" key="5">
    <source>
        <dbReference type="ARBA" id="ARBA00022519"/>
    </source>
</evidence>
<evidence type="ECO:0000313" key="12">
    <source>
        <dbReference type="EMBL" id="SCX79017.1"/>
    </source>
</evidence>
<dbReference type="STRING" id="381306.AN478_12070"/>
<dbReference type="PANTHER" id="PTHR33446">
    <property type="entry name" value="PROTEIN TONB-RELATED"/>
    <property type="match status" value="1"/>
</dbReference>
<dbReference type="InterPro" id="IPR006260">
    <property type="entry name" value="TonB/TolA_C"/>
</dbReference>
<evidence type="ECO:0000313" key="13">
    <source>
        <dbReference type="Proteomes" id="UP000183104"/>
    </source>
</evidence>
<feature type="compositionally biased region" description="Basic and acidic residues" evidence="10">
    <location>
        <begin position="100"/>
        <end position="112"/>
    </location>
</feature>
<keyword evidence="7" id="KW-0653">Protein transport</keyword>
<evidence type="ECO:0000256" key="8">
    <source>
        <dbReference type="ARBA" id="ARBA00022989"/>
    </source>
</evidence>
<evidence type="ECO:0000256" key="3">
    <source>
        <dbReference type="ARBA" id="ARBA00022448"/>
    </source>
</evidence>
<dbReference type="GO" id="GO:0031992">
    <property type="term" value="F:energy transducer activity"/>
    <property type="evidence" value="ECO:0007669"/>
    <property type="project" value="TreeGrafter"/>
</dbReference>
<evidence type="ECO:0000256" key="7">
    <source>
        <dbReference type="ARBA" id="ARBA00022927"/>
    </source>
</evidence>
<feature type="domain" description="TonB C-terminal" evidence="11">
    <location>
        <begin position="206"/>
        <end position="298"/>
    </location>
</feature>
<dbReference type="EMBL" id="FMUN01000001">
    <property type="protein sequence ID" value="SCX79017.1"/>
    <property type="molecule type" value="Genomic_DNA"/>
</dbReference>
<reference evidence="13" key="1">
    <citation type="submission" date="2016-10" db="EMBL/GenBank/DDBJ databases">
        <authorList>
            <person name="Varghese N."/>
        </authorList>
    </citation>
    <scope>NUCLEOTIDE SEQUENCE [LARGE SCALE GENOMIC DNA]</scope>
    <source>
        <strain evidence="13">HL 19</strain>
    </source>
</reference>
<dbReference type="GO" id="GO:0015031">
    <property type="term" value="P:protein transport"/>
    <property type="evidence" value="ECO:0007669"/>
    <property type="project" value="UniProtKB-KW"/>
</dbReference>
<dbReference type="OrthoDB" id="9792439at2"/>
<dbReference type="RefSeq" id="WP_054966875.1">
    <property type="nucleotide sequence ID" value="NZ_FMUN01000001.1"/>
</dbReference>
<keyword evidence="13" id="KW-1185">Reference proteome</keyword>
<evidence type="ECO:0000256" key="1">
    <source>
        <dbReference type="ARBA" id="ARBA00004383"/>
    </source>
</evidence>
<dbReference type="NCBIfam" id="TIGR01352">
    <property type="entry name" value="tonB_Cterm"/>
    <property type="match status" value="1"/>
</dbReference>
<dbReference type="InterPro" id="IPR037682">
    <property type="entry name" value="TonB_C"/>
</dbReference>
<dbReference type="AlphaFoldDB" id="A0A1G5AMB4"/>
<evidence type="ECO:0000256" key="4">
    <source>
        <dbReference type="ARBA" id="ARBA00022475"/>
    </source>
</evidence>
<protein>
    <submittedName>
        <fullName evidence="12">Protein TonB</fullName>
    </submittedName>
</protein>
<feature type="compositionally biased region" description="Acidic residues" evidence="10">
    <location>
        <begin position="185"/>
        <end position="196"/>
    </location>
</feature>
<dbReference type="PROSITE" id="PS52015">
    <property type="entry name" value="TONB_CTD"/>
    <property type="match status" value="1"/>
</dbReference>
<keyword evidence="5" id="KW-0997">Cell inner membrane</keyword>
<dbReference type="Proteomes" id="UP000183104">
    <property type="component" value="Unassembled WGS sequence"/>
</dbReference>
<dbReference type="Pfam" id="PF03544">
    <property type="entry name" value="TonB_C"/>
    <property type="match status" value="1"/>
</dbReference>
<evidence type="ECO:0000256" key="2">
    <source>
        <dbReference type="ARBA" id="ARBA00006555"/>
    </source>
</evidence>
<feature type="compositionally biased region" description="Basic and acidic residues" evidence="10">
    <location>
        <begin position="134"/>
        <end position="155"/>
    </location>
</feature>
<proteinExistence type="inferred from homology"/>
<evidence type="ECO:0000256" key="6">
    <source>
        <dbReference type="ARBA" id="ARBA00022692"/>
    </source>
</evidence>
<gene>
    <name evidence="12" type="ORF">SAMN05661077_0442</name>
</gene>
<dbReference type="GO" id="GO:0098797">
    <property type="term" value="C:plasma membrane protein complex"/>
    <property type="evidence" value="ECO:0007669"/>
    <property type="project" value="TreeGrafter"/>
</dbReference>
<organism evidence="12 13">
    <name type="scientific">Thiohalorhabdus denitrificans</name>
    <dbReference type="NCBI Taxonomy" id="381306"/>
    <lineage>
        <taxon>Bacteria</taxon>
        <taxon>Pseudomonadati</taxon>
        <taxon>Pseudomonadota</taxon>
        <taxon>Gammaproteobacteria</taxon>
        <taxon>Thiohalorhabdales</taxon>
        <taxon>Thiohalorhabdaceae</taxon>
        <taxon>Thiohalorhabdus</taxon>
    </lineage>
</organism>
<keyword evidence="6" id="KW-0812">Transmembrane</keyword>
<evidence type="ECO:0000259" key="11">
    <source>
        <dbReference type="PROSITE" id="PS52015"/>
    </source>
</evidence>
<dbReference type="PANTHER" id="PTHR33446:SF2">
    <property type="entry name" value="PROTEIN TONB"/>
    <property type="match status" value="1"/>
</dbReference>
<name>A0A1G5AMB4_9GAMM</name>
<keyword evidence="8" id="KW-1133">Transmembrane helix</keyword>
<dbReference type="GO" id="GO:0055085">
    <property type="term" value="P:transmembrane transport"/>
    <property type="evidence" value="ECO:0007669"/>
    <property type="project" value="InterPro"/>
</dbReference>
<keyword evidence="4" id="KW-1003">Cell membrane</keyword>
<sequence>MSRALPDPIPHRAGRRYLPLVAAFAGAVALHVALAAGMVGVSGEAPRPRSGPDGFQVVSVPGEESAPERTEAPEPEPEEAPTESTPEPPEPDPEPAEQPEASRPDPEARAEPADSPSDPVPGTKSPDGLVKRRTAPEEPRRTEEPDRERVARAPEAEPEPEAEQPEPARPEDAAGEAGERAAEPAEQEPEPEEETETSSGAGRYQPPSTHSGYKSNPPPSYPLRARRRGLEGTVLLQVRVSPEGEPVAVRVDESSGHGILDRTARETVRDWAFEPARRGGRAVEGTVRVPVRFRLSEG</sequence>
<accession>A0A1G5AMB4</accession>
<comment type="similarity">
    <text evidence="2">Belongs to the TonB family.</text>
</comment>
<dbReference type="InterPro" id="IPR051045">
    <property type="entry name" value="TonB-dependent_transducer"/>
</dbReference>
<evidence type="ECO:0000256" key="10">
    <source>
        <dbReference type="SAM" id="MobiDB-lite"/>
    </source>
</evidence>
<dbReference type="Gene3D" id="3.30.1150.10">
    <property type="match status" value="1"/>
</dbReference>